<evidence type="ECO:0008006" key="3">
    <source>
        <dbReference type="Google" id="ProtNLM"/>
    </source>
</evidence>
<dbReference type="OrthoDB" id="5391393at2"/>
<gene>
    <name evidence="1" type="ORF">AW736_10050</name>
</gene>
<protein>
    <recommendedName>
        <fullName evidence="3">AB hydrolase-1 domain-containing protein</fullName>
    </recommendedName>
</protein>
<evidence type="ECO:0000313" key="2">
    <source>
        <dbReference type="Proteomes" id="UP000078486"/>
    </source>
</evidence>
<comment type="caution">
    <text evidence="1">The sequence shown here is derived from an EMBL/GenBank/DDBJ whole genome shotgun (WGS) entry which is preliminary data.</text>
</comment>
<organism evidence="1 2">
    <name type="scientific">Termitidicoccus mucosus</name>
    <dbReference type="NCBI Taxonomy" id="1184151"/>
    <lineage>
        <taxon>Bacteria</taxon>
        <taxon>Pseudomonadati</taxon>
        <taxon>Verrucomicrobiota</taxon>
        <taxon>Opitutia</taxon>
        <taxon>Opitutales</taxon>
        <taxon>Opitutaceae</taxon>
        <taxon>Termitidicoccus</taxon>
    </lineage>
</organism>
<dbReference type="AlphaFoldDB" id="A0A178IJP4"/>
<dbReference type="Gene3D" id="3.40.50.1820">
    <property type="entry name" value="alpha/beta hydrolase"/>
    <property type="match status" value="1"/>
</dbReference>
<keyword evidence="2" id="KW-1185">Reference proteome</keyword>
<accession>A0A178IJP4</accession>
<dbReference type="STRING" id="1184151.AW736_10050"/>
<name>A0A178IJP4_9BACT</name>
<dbReference type="EMBL" id="LRRQ01000075">
    <property type="protein sequence ID" value="OAM90110.1"/>
    <property type="molecule type" value="Genomic_DNA"/>
</dbReference>
<proteinExistence type="predicted"/>
<dbReference type="InterPro" id="IPR029058">
    <property type="entry name" value="AB_hydrolase_fold"/>
</dbReference>
<evidence type="ECO:0000313" key="1">
    <source>
        <dbReference type="EMBL" id="OAM90110.1"/>
    </source>
</evidence>
<dbReference type="SUPFAM" id="SSF53474">
    <property type="entry name" value="alpha/beta-Hydrolases"/>
    <property type="match status" value="1"/>
</dbReference>
<sequence>MPALSLAPALSLLATFGRISPARPLHTLIRTTGYRLRPPRPLPHLPRIRAAQDAVLGSGAAGPHQMATLLCERRNGSIPTIVLGGFVPDATEQVFLLRGALLRRGGVYYLNYPRNGFSADLLFAQLDDLVEELARLHATPPVVLSVSFGAGLVFEWLRRARLAGRRPALRGLVFVSPMGCVGDLLFPGESKPATLLGRTLKPYLDSPGVEADARQVEKSRTVFSRMFEAGAQNKAALATLMTAGELRRLHAAVMETIARVDARGASERIRALVTFPSLIASFSPALLPLSDVPALVLFAENEDAVLDRRSPTRFALGSACAAYFPKGACRTVSNPGGAPVQHASLIFHFFNFLPHISRFYREVKTHRLLQAA</sequence>
<dbReference type="Proteomes" id="UP000078486">
    <property type="component" value="Unassembled WGS sequence"/>
</dbReference>
<reference evidence="1 2" key="1">
    <citation type="submission" date="2016-01" db="EMBL/GenBank/DDBJ databases">
        <title>High potential of lignocellulose degradation of a new Verrucomicrobia species.</title>
        <authorList>
            <person name="Wang Y."/>
            <person name="Shi Y."/>
            <person name="Qiu Z."/>
            <person name="Liu S."/>
            <person name="Yang H."/>
        </authorList>
    </citation>
    <scope>NUCLEOTIDE SEQUENCE [LARGE SCALE GENOMIC DNA]</scope>
    <source>
        <strain evidence="1 2">TSB47</strain>
    </source>
</reference>
<dbReference type="RefSeq" id="WP_068770138.1">
    <property type="nucleotide sequence ID" value="NZ_CP109796.1"/>
</dbReference>